<name>A0ABP7WJ09_9SPHI</name>
<accession>A0ABP7WJ09</accession>
<evidence type="ECO:0000313" key="1">
    <source>
        <dbReference type="EMBL" id="GAA4090126.1"/>
    </source>
</evidence>
<organism evidence="1 2">
    <name type="scientific">Mucilaginibacter panaciglaebae</name>
    <dbReference type="NCBI Taxonomy" id="502331"/>
    <lineage>
        <taxon>Bacteria</taxon>
        <taxon>Pseudomonadati</taxon>
        <taxon>Bacteroidota</taxon>
        <taxon>Sphingobacteriia</taxon>
        <taxon>Sphingobacteriales</taxon>
        <taxon>Sphingobacteriaceae</taxon>
        <taxon>Mucilaginibacter</taxon>
    </lineage>
</organism>
<reference evidence="2" key="1">
    <citation type="journal article" date="2019" name="Int. J. Syst. Evol. Microbiol.">
        <title>The Global Catalogue of Microorganisms (GCM) 10K type strain sequencing project: providing services to taxonomists for standard genome sequencing and annotation.</title>
        <authorList>
            <consortium name="The Broad Institute Genomics Platform"/>
            <consortium name="The Broad Institute Genome Sequencing Center for Infectious Disease"/>
            <person name="Wu L."/>
            <person name="Ma J."/>
        </authorList>
    </citation>
    <scope>NUCLEOTIDE SEQUENCE [LARGE SCALE GENOMIC DNA]</scope>
    <source>
        <strain evidence="2">JCM 17085</strain>
    </source>
</reference>
<sequence>MLNMQNYNSDGHDAGVIAYEIGKDNISIKFRDGSTYLYTNKSAGPAAIAEMKALAQRGGGLTTYINQHVKEHYQIKFK</sequence>
<gene>
    <name evidence="1" type="ORF">GCM10022392_09540</name>
</gene>
<dbReference type="Proteomes" id="UP001500841">
    <property type="component" value="Unassembled WGS sequence"/>
</dbReference>
<proteinExistence type="predicted"/>
<comment type="caution">
    <text evidence="1">The sequence shown here is derived from an EMBL/GenBank/DDBJ whole genome shotgun (WGS) entry which is preliminary data.</text>
</comment>
<evidence type="ECO:0008006" key="3">
    <source>
        <dbReference type="Google" id="ProtNLM"/>
    </source>
</evidence>
<keyword evidence="2" id="KW-1185">Reference proteome</keyword>
<evidence type="ECO:0000313" key="2">
    <source>
        <dbReference type="Proteomes" id="UP001500841"/>
    </source>
</evidence>
<dbReference type="EMBL" id="BAABCV010000003">
    <property type="protein sequence ID" value="GAA4090126.1"/>
    <property type="molecule type" value="Genomic_DNA"/>
</dbReference>
<protein>
    <recommendedName>
        <fullName evidence="3">KTSC domain-containing protein</fullName>
    </recommendedName>
</protein>